<evidence type="ECO:0000313" key="2">
    <source>
        <dbReference type="EMBL" id="KAF2810140.1"/>
    </source>
</evidence>
<protein>
    <submittedName>
        <fullName evidence="2 4">Uncharacterized protein</fullName>
    </submittedName>
</protein>
<name>A0A6A6YMX6_9PEZI</name>
<evidence type="ECO:0000313" key="4">
    <source>
        <dbReference type="RefSeq" id="XP_033577104.1"/>
    </source>
</evidence>
<proteinExistence type="predicted"/>
<dbReference type="GeneID" id="54455118"/>
<keyword evidence="3" id="KW-1185">Reference proteome</keyword>
<dbReference type="AlphaFoldDB" id="A0A6A6YMX6"/>
<sequence>MLRNCSFALEPSSLYVSKRTTLRAGNTWHSRMPGTRRFPQSQMGLGMRRRRKTASSLAATGRSWQNANHDVAAT</sequence>
<reference evidence="2 4" key="1">
    <citation type="journal article" date="2020" name="Stud. Mycol.">
        <title>101 Dothideomycetes genomes: a test case for predicting lifestyles and emergence of pathogens.</title>
        <authorList>
            <person name="Haridas S."/>
            <person name="Albert R."/>
            <person name="Binder M."/>
            <person name="Bloem J."/>
            <person name="Labutti K."/>
            <person name="Salamov A."/>
            <person name="Andreopoulos B."/>
            <person name="Baker S."/>
            <person name="Barry K."/>
            <person name="Bills G."/>
            <person name="Bluhm B."/>
            <person name="Cannon C."/>
            <person name="Castanera R."/>
            <person name="Culley D."/>
            <person name="Daum C."/>
            <person name="Ezra D."/>
            <person name="Gonzalez J."/>
            <person name="Henrissat B."/>
            <person name="Kuo A."/>
            <person name="Liang C."/>
            <person name="Lipzen A."/>
            <person name="Lutzoni F."/>
            <person name="Magnuson J."/>
            <person name="Mondo S."/>
            <person name="Nolan M."/>
            <person name="Ohm R."/>
            <person name="Pangilinan J."/>
            <person name="Park H.-J."/>
            <person name="Ramirez L."/>
            <person name="Alfaro M."/>
            <person name="Sun H."/>
            <person name="Tritt A."/>
            <person name="Yoshinaga Y."/>
            <person name="Zwiers L.-H."/>
            <person name="Turgeon B."/>
            <person name="Goodwin S."/>
            <person name="Spatafora J."/>
            <person name="Crous P."/>
            <person name="Grigoriev I."/>
        </authorList>
    </citation>
    <scope>NUCLEOTIDE SEQUENCE</scope>
    <source>
        <strain evidence="2 4">CBS 304.34</strain>
    </source>
</reference>
<gene>
    <name evidence="2 4" type="ORF">BDZ99DRAFT_305533</name>
</gene>
<dbReference type="Proteomes" id="UP000504636">
    <property type="component" value="Unplaced"/>
</dbReference>
<organism evidence="2">
    <name type="scientific">Mytilinidion resinicola</name>
    <dbReference type="NCBI Taxonomy" id="574789"/>
    <lineage>
        <taxon>Eukaryota</taxon>
        <taxon>Fungi</taxon>
        <taxon>Dikarya</taxon>
        <taxon>Ascomycota</taxon>
        <taxon>Pezizomycotina</taxon>
        <taxon>Dothideomycetes</taxon>
        <taxon>Pleosporomycetidae</taxon>
        <taxon>Mytilinidiales</taxon>
        <taxon>Mytilinidiaceae</taxon>
        <taxon>Mytilinidion</taxon>
    </lineage>
</organism>
<evidence type="ECO:0000313" key="3">
    <source>
        <dbReference type="Proteomes" id="UP000504636"/>
    </source>
</evidence>
<accession>A0A6A6YMX6</accession>
<reference evidence="4" key="2">
    <citation type="submission" date="2020-04" db="EMBL/GenBank/DDBJ databases">
        <authorList>
            <consortium name="NCBI Genome Project"/>
        </authorList>
    </citation>
    <scope>NUCLEOTIDE SEQUENCE</scope>
    <source>
        <strain evidence="4">CBS 304.34</strain>
    </source>
</reference>
<dbReference type="EMBL" id="MU003700">
    <property type="protein sequence ID" value="KAF2810140.1"/>
    <property type="molecule type" value="Genomic_DNA"/>
</dbReference>
<reference evidence="4" key="3">
    <citation type="submission" date="2025-04" db="UniProtKB">
        <authorList>
            <consortium name="RefSeq"/>
        </authorList>
    </citation>
    <scope>IDENTIFICATION</scope>
    <source>
        <strain evidence="4">CBS 304.34</strain>
    </source>
</reference>
<evidence type="ECO:0000256" key="1">
    <source>
        <dbReference type="SAM" id="MobiDB-lite"/>
    </source>
</evidence>
<dbReference type="RefSeq" id="XP_033577104.1">
    <property type="nucleotide sequence ID" value="XM_033714225.1"/>
</dbReference>
<feature type="region of interest" description="Disordered" evidence="1">
    <location>
        <begin position="26"/>
        <end position="51"/>
    </location>
</feature>